<sequence length="297" mass="32293">MAEQKIIPHLWFDGAAEEAAALYTSLVPGSAISAVSRYGKAGFEVHGQPEGTAMNVDLCLGGQRLLALNGGARFRPTPAVSYFLTFEDRATLDAAWTALGEGGQLRMPLDEYPWSPRYGWVDDRWGMSWQFALGDPALTGGQVLTPMLLFVGAQAGHAEAAMAHYTELFPDAGIGGVLRHDGTGDDPAGTVMHAQFRLAGQTFMAGDSALMHDFTFTEANSFVVFCDDQAEIDHYWQALSAKPEAERCGWLKDRFGLSWQIIPRHLPTLLSSSDPKVMETFMGMGMIDIAALERAAE</sequence>
<dbReference type="InterPro" id="IPR029068">
    <property type="entry name" value="Glyas_Bleomycin-R_OHBP_Dase"/>
</dbReference>
<dbReference type="CDD" id="cd06588">
    <property type="entry name" value="PhnB_like"/>
    <property type="match status" value="2"/>
</dbReference>
<dbReference type="Gene3D" id="3.30.720.100">
    <property type="match status" value="1"/>
</dbReference>
<name>A0A7Z0I2G7_9RHOB</name>
<dbReference type="EMBL" id="JACBXS010000042">
    <property type="protein sequence ID" value="NYS26372.1"/>
    <property type="molecule type" value="Genomic_DNA"/>
</dbReference>
<protein>
    <submittedName>
        <fullName evidence="2">VOC family protein</fullName>
    </submittedName>
</protein>
<proteinExistence type="predicted"/>
<accession>A0A7Z0I2G7</accession>
<gene>
    <name evidence="2" type="ORF">HUK65_15405</name>
</gene>
<organism evidence="2 3">
    <name type="scientific">Rhabdonatronobacter sediminivivens</name>
    <dbReference type="NCBI Taxonomy" id="2743469"/>
    <lineage>
        <taxon>Bacteria</taxon>
        <taxon>Pseudomonadati</taxon>
        <taxon>Pseudomonadota</taxon>
        <taxon>Alphaproteobacteria</taxon>
        <taxon>Rhodobacterales</taxon>
        <taxon>Paracoccaceae</taxon>
        <taxon>Rhabdonatronobacter</taxon>
    </lineage>
</organism>
<dbReference type="Pfam" id="PF06983">
    <property type="entry name" value="3-dmu-9_3-mt"/>
    <property type="match status" value="2"/>
</dbReference>
<dbReference type="Gene3D" id="3.30.720.110">
    <property type="match status" value="1"/>
</dbReference>
<dbReference type="RefSeq" id="WP_179907166.1">
    <property type="nucleotide sequence ID" value="NZ_JACBXS010000042.1"/>
</dbReference>
<dbReference type="InterPro" id="IPR028973">
    <property type="entry name" value="PhnB-like"/>
</dbReference>
<dbReference type="Gene3D" id="3.10.180.10">
    <property type="entry name" value="2,3-Dihydroxybiphenyl 1,2-Dioxygenase, domain 1"/>
    <property type="match status" value="1"/>
</dbReference>
<feature type="domain" description="PhnB-like" evidence="1">
    <location>
        <begin position="4"/>
        <end position="131"/>
    </location>
</feature>
<dbReference type="PANTHER" id="PTHR33990">
    <property type="entry name" value="PROTEIN YJDN-RELATED"/>
    <property type="match status" value="1"/>
</dbReference>
<evidence type="ECO:0000313" key="3">
    <source>
        <dbReference type="Proteomes" id="UP000529417"/>
    </source>
</evidence>
<keyword evidence="3" id="KW-1185">Reference proteome</keyword>
<dbReference type="SUPFAM" id="SSF54593">
    <property type="entry name" value="Glyoxalase/Bleomycin resistance protein/Dihydroxybiphenyl dioxygenase"/>
    <property type="match status" value="2"/>
</dbReference>
<dbReference type="Proteomes" id="UP000529417">
    <property type="component" value="Unassembled WGS sequence"/>
</dbReference>
<reference evidence="2 3" key="1">
    <citation type="journal article" date="2000" name="Arch. Microbiol.">
        <title>Rhodobaca bogoriensis gen. nov. and sp. nov., an alkaliphilic purple nonsulfur bacterium from African Rift Valley soda lakes.</title>
        <authorList>
            <person name="Milford A.D."/>
            <person name="Achenbach L.A."/>
            <person name="Jung D.O."/>
            <person name="Madigan M.T."/>
        </authorList>
    </citation>
    <scope>NUCLEOTIDE SEQUENCE [LARGE SCALE GENOMIC DNA]</scope>
    <source>
        <strain evidence="2 3">2376</strain>
    </source>
</reference>
<dbReference type="AlphaFoldDB" id="A0A7Z0I2G7"/>
<comment type="caution">
    <text evidence="2">The sequence shown here is derived from an EMBL/GenBank/DDBJ whole genome shotgun (WGS) entry which is preliminary data.</text>
</comment>
<feature type="domain" description="PhnB-like" evidence="1">
    <location>
        <begin position="144"/>
        <end position="262"/>
    </location>
</feature>
<evidence type="ECO:0000259" key="1">
    <source>
        <dbReference type="Pfam" id="PF06983"/>
    </source>
</evidence>
<evidence type="ECO:0000313" key="2">
    <source>
        <dbReference type="EMBL" id="NYS26372.1"/>
    </source>
</evidence>